<gene>
    <name evidence="2" type="ordered locus">PCC7424_5167</name>
</gene>
<dbReference type="Pfam" id="PF09346">
    <property type="entry name" value="SMI1_KNR4"/>
    <property type="match status" value="1"/>
</dbReference>
<dbReference type="KEGG" id="cyc:PCC7424_5167"/>
<reference evidence="3" key="1">
    <citation type="journal article" date="2011" name="MBio">
        <title>Novel metabolic attributes of the genus Cyanothece, comprising a group of unicellular nitrogen-fixing Cyanobacteria.</title>
        <authorList>
            <person name="Bandyopadhyay A."/>
            <person name="Elvitigala T."/>
            <person name="Welsh E."/>
            <person name="Stockel J."/>
            <person name="Liberton M."/>
            <person name="Min H."/>
            <person name="Sherman L.A."/>
            <person name="Pakrasi H.B."/>
        </authorList>
    </citation>
    <scope>NUCLEOTIDE SEQUENCE [LARGE SCALE GENOMIC DNA]</scope>
    <source>
        <strain evidence="3">PCC 7424</strain>
    </source>
</reference>
<dbReference type="SMART" id="SM00860">
    <property type="entry name" value="SMI1_KNR4"/>
    <property type="match status" value="1"/>
</dbReference>
<name>B7KI30_GLOC7</name>
<dbReference type="Proteomes" id="UP000002384">
    <property type="component" value="Chromosome"/>
</dbReference>
<dbReference type="RefSeq" id="WP_015957097.1">
    <property type="nucleotide sequence ID" value="NC_011729.1"/>
</dbReference>
<dbReference type="AlphaFoldDB" id="B7KI30"/>
<evidence type="ECO:0000313" key="2">
    <source>
        <dbReference type="EMBL" id="ACK73517.1"/>
    </source>
</evidence>
<dbReference type="InterPro" id="IPR037883">
    <property type="entry name" value="Knr4/Smi1-like_sf"/>
</dbReference>
<organism evidence="2 3">
    <name type="scientific">Gloeothece citriformis (strain PCC 7424)</name>
    <name type="common">Cyanothece sp. (strain PCC 7424)</name>
    <dbReference type="NCBI Taxonomy" id="65393"/>
    <lineage>
        <taxon>Bacteria</taxon>
        <taxon>Bacillati</taxon>
        <taxon>Cyanobacteriota</taxon>
        <taxon>Cyanophyceae</taxon>
        <taxon>Oscillatoriophycideae</taxon>
        <taxon>Chroococcales</taxon>
        <taxon>Aphanothecaceae</taxon>
        <taxon>Gloeothece</taxon>
        <taxon>Gloeothece citriformis</taxon>
    </lineage>
</organism>
<dbReference type="EMBL" id="CP001291">
    <property type="protein sequence ID" value="ACK73517.1"/>
    <property type="molecule type" value="Genomic_DNA"/>
</dbReference>
<dbReference type="STRING" id="65393.PCC7424_5167"/>
<dbReference type="eggNOG" id="COG0457">
    <property type="taxonomic scope" value="Bacteria"/>
</dbReference>
<keyword evidence="3" id="KW-1185">Reference proteome</keyword>
<dbReference type="Gene3D" id="3.40.1580.10">
    <property type="entry name" value="SMI1/KNR4-like"/>
    <property type="match status" value="1"/>
</dbReference>
<sequence length="243" mass="28260">MNNSRLEQLKQKLHHLAQLDKTQQIYGSEIHQYKIYPCLSSSNIENFESQYRVSLPEDYRQFLLNIANGGVGPGYGLFQLKTEAQLDEPTRVLLNQYESQMLPERLAQNYNHYCQPFPSEPFPLYQSLQEWEKLRQDLNLDRDKWGYFSQKLTEGAIEICAYGCGITAILALTGDYQGTIWIDDRANDGGIYPCTLANCAYFHSEDGEMDDPEDTPEEEHPLTFFDWYEDWIDRSTQILLNNS</sequence>
<dbReference type="OrthoDB" id="1190024at2"/>
<dbReference type="InterPro" id="IPR018958">
    <property type="entry name" value="Knr4/Smi1-like_dom"/>
</dbReference>
<proteinExistence type="predicted"/>
<dbReference type="SUPFAM" id="SSF160631">
    <property type="entry name" value="SMI1/KNR4-like"/>
    <property type="match status" value="1"/>
</dbReference>
<accession>B7KI30</accession>
<evidence type="ECO:0000259" key="1">
    <source>
        <dbReference type="SMART" id="SM00860"/>
    </source>
</evidence>
<feature type="domain" description="Knr4/Smi1-like" evidence="1">
    <location>
        <begin position="38"/>
        <end position="234"/>
    </location>
</feature>
<evidence type="ECO:0000313" key="3">
    <source>
        <dbReference type="Proteomes" id="UP000002384"/>
    </source>
</evidence>
<dbReference type="HOGENOM" id="CLU_082074_0_0_3"/>
<protein>
    <recommendedName>
        <fullName evidence="1">Knr4/Smi1-like domain-containing protein</fullName>
    </recommendedName>
</protein>